<dbReference type="InterPro" id="IPR000719">
    <property type="entry name" value="Prot_kinase_dom"/>
</dbReference>
<feature type="region of interest" description="Disordered" evidence="1">
    <location>
        <begin position="1"/>
        <end position="35"/>
    </location>
</feature>
<evidence type="ECO:0000313" key="4">
    <source>
        <dbReference type="Proteomes" id="UP001362999"/>
    </source>
</evidence>
<feature type="domain" description="Protein kinase" evidence="2">
    <location>
        <begin position="415"/>
        <end position="746"/>
    </location>
</feature>
<gene>
    <name evidence="3" type="ORF">R3P38DRAFT_3512436</name>
</gene>
<dbReference type="PANTHER" id="PTHR38248:SF2">
    <property type="entry name" value="FUNK1 11"/>
    <property type="match status" value="1"/>
</dbReference>
<dbReference type="InterPro" id="IPR011009">
    <property type="entry name" value="Kinase-like_dom_sf"/>
</dbReference>
<dbReference type="SUPFAM" id="SSF56112">
    <property type="entry name" value="Protein kinase-like (PK-like)"/>
    <property type="match status" value="1"/>
</dbReference>
<dbReference type="GO" id="GO:0005524">
    <property type="term" value="F:ATP binding"/>
    <property type="evidence" value="ECO:0007669"/>
    <property type="project" value="InterPro"/>
</dbReference>
<dbReference type="Pfam" id="PF17667">
    <property type="entry name" value="Pkinase_fungal"/>
    <property type="match status" value="1"/>
</dbReference>
<dbReference type="AlphaFoldDB" id="A0AAW0BW18"/>
<proteinExistence type="predicted"/>
<accession>A0AAW0BW18</accession>
<evidence type="ECO:0000313" key="3">
    <source>
        <dbReference type="EMBL" id="KAK7029724.1"/>
    </source>
</evidence>
<feature type="compositionally biased region" description="Polar residues" evidence="1">
    <location>
        <begin position="247"/>
        <end position="267"/>
    </location>
</feature>
<dbReference type="InterPro" id="IPR040976">
    <property type="entry name" value="Pkinase_fungal"/>
</dbReference>
<feature type="compositionally biased region" description="Basic residues" evidence="1">
    <location>
        <begin position="219"/>
        <end position="231"/>
    </location>
</feature>
<reference evidence="3 4" key="1">
    <citation type="journal article" date="2024" name="J Genomics">
        <title>Draft genome sequencing and assembly of Favolaschia claudopus CIRM-BRFM 2984 isolated from oak limbs.</title>
        <authorList>
            <person name="Navarro D."/>
            <person name="Drula E."/>
            <person name="Chaduli D."/>
            <person name="Cazenave R."/>
            <person name="Ahrendt S."/>
            <person name="Wang J."/>
            <person name="Lipzen A."/>
            <person name="Daum C."/>
            <person name="Barry K."/>
            <person name="Grigoriev I.V."/>
            <person name="Favel A."/>
            <person name="Rosso M.N."/>
            <person name="Martin F."/>
        </authorList>
    </citation>
    <scope>NUCLEOTIDE SEQUENCE [LARGE SCALE GENOMIC DNA]</scope>
    <source>
        <strain evidence="3 4">CIRM-BRFM 2984</strain>
    </source>
</reference>
<keyword evidence="4" id="KW-1185">Reference proteome</keyword>
<name>A0AAW0BW18_9AGAR</name>
<dbReference type="Proteomes" id="UP001362999">
    <property type="component" value="Unassembled WGS sequence"/>
</dbReference>
<dbReference type="PANTHER" id="PTHR38248">
    <property type="entry name" value="FUNK1 6"/>
    <property type="match status" value="1"/>
</dbReference>
<feature type="region of interest" description="Disordered" evidence="1">
    <location>
        <begin position="215"/>
        <end position="283"/>
    </location>
</feature>
<dbReference type="PROSITE" id="PS50011">
    <property type="entry name" value="PROTEIN_KINASE_DOM"/>
    <property type="match status" value="1"/>
</dbReference>
<comment type="caution">
    <text evidence="3">The sequence shown here is derived from an EMBL/GenBank/DDBJ whole genome shotgun (WGS) entry which is preliminary data.</text>
</comment>
<evidence type="ECO:0000256" key="1">
    <source>
        <dbReference type="SAM" id="MobiDB-lite"/>
    </source>
</evidence>
<sequence length="746" mass="84467">MATERTTPPNSASAVDSVTESTHSTPFSGGSGSNMASTEHHYHDDYLPFLKQDVSKMQVISVEDFFSWILGKKLERNRFSDVIENPAFKGFLEKYIRAKPQIVARPTGASRLAETYLYHPFVEMANWYLKEMGYKNVVFCRNDPIIVLGSAGERKPDVLNVDPSLIKGDRINIDHLSEGGPVGDAFYWSDIPGYWEFKPDEISWTKAKTAGVLDDYRKSDRKKKNPKKRKGQPTTADTAHVSKKKSPQTSTQEASNSGALPESTGSSYLAPPSAPQSEEPLAVGGKWTAQDEKDLVQCASYGLEMLSNGGVRSHAIGVLVSFNWLELLYYDRSIIVKSQPFNFVEDNLAFFAVLSAFGNFTRAQWGYVGLLIPPQVSEKPANDNTKKGDYWRIMHKGHFLTALEDWTLELGDTLFRSHGLIGRGTVVAEAKVIKCPRDRVQLQDETVVVKWSWVPKTRTSEAGFVGTAREQATNNNPQMLDHLPEVYCSQDFDHFTPECQLLLHDNLGNDVYEKRVLRVMIQKKLTPITKIDDPKQLAEIYKQIFECYRWLYDKALIIHRDISISNFMYHEVDGKLYGVLNDFDLALRLGKKSESTSKQRTGTKPFMAKDLLVDEPPEHLYRHDLESFLYVLVFLTCKIENSPLEKWAELSINDLYDKKTTVILERPFPSCKNGFTGFDLWILNMRKMFRKGFTARNDHADEVKLAQINNTKPPAFNDTTLDDEVTFDKFAAAMAAFKSAEGEDAL</sequence>
<organism evidence="3 4">
    <name type="scientific">Favolaschia claudopus</name>
    <dbReference type="NCBI Taxonomy" id="2862362"/>
    <lineage>
        <taxon>Eukaryota</taxon>
        <taxon>Fungi</taxon>
        <taxon>Dikarya</taxon>
        <taxon>Basidiomycota</taxon>
        <taxon>Agaricomycotina</taxon>
        <taxon>Agaricomycetes</taxon>
        <taxon>Agaricomycetidae</taxon>
        <taxon>Agaricales</taxon>
        <taxon>Marasmiineae</taxon>
        <taxon>Mycenaceae</taxon>
        <taxon>Favolaschia</taxon>
    </lineage>
</organism>
<dbReference type="GO" id="GO:0004672">
    <property type="term" value="F:protein kinase activity"/>
    <property type="evidence" value="ECO:0007669"/>
    <property type="project" value="InterPro"/>
</dbReference>
<protein>
    <recommendedName>
        <fullName evidence="2">Protein kinase domain-containing protein</fullName>
    </recommendedName>
</protein>
<evidence type="ECO:0000259" key="2">
    <source>
        <dbReference type="PROSITE" id="PS50011"/>
    </source>
</evidence>
<dbReference type="EMBL" id="JAWWNJ010000026">
    <property type="protein sequence ID" value="KAK7029724.1"/>
    <property type="molecule type" value="Genomic_DNA"/>
</dbReference>
<dbReference type="Gene3D" id="1.10.510.10">
    <property type="entry name" value="Transferase(Phosphotransferase) domain 1"/>
    <property type="match status" value="1"/>
</dbReference>